<dbReference type="InterPro" id="IPR051221">
    <property type="entry name" value="LDLR-related"/>
</dbReference>
<evidence type="ECO:0000256" key="8">
    <source>
        <dbReference type="ARBA" id="ARBA00023180"/>
    </source>
</evidence>
<comment type="caution">
    <text evidence="9">Lacks conserved residue(s) required for the propagation of feature annotation.</text>
</comment>
<comment type="subcellular location">
    <subcellularLocation>
        <location evidence="1">Membrane</location>
        <topology evidence="1">Single-pass membrane protein</topology>
    </subcellularLocation>
</comment>
<gene>
    <name evidence="11" type="ORF">RF11_04457</name>
</gene>
<feature type="disulfide bond" evidence="9">
    <location>
        <begin position="61"/>
        <end position="73"/>
    </location>
</feature>
<evidence type="ECO:0000256" key="6">
    <source>
        <dbReference type="ARBA" id="ARBA00023157"/>
    </source>
</evidence>
<dbReference type="OrthoDB" id="10063075at2759"/>
<dbReference type="SMART" id="SM00192">
    <property type="entry name" value="LDLa"/>
    <property type="match status" value="3"/>
</dbReference>
<dbReference type="GO" id="GO:0043235">
    <property type="term" value="C:receptor complex"/>
    <property type="evidence" value="ECO:0007669"/>
    <property type="project" value="TreeGrafter"/>
</dbReference>
<dbReference type="AlphaFoldDB" id="A0A0C2MHA9"/>
<dbReference type="Gene3D" id="4.10.400.10">
    <property type="entry name" value="Low-density Lipoprotein Receptor"/>
    <property type="match status" value="2"/>
</dbReference>
<feature type="disulfide bond" evidence="9">
    <location>
        <begin position="68"/>
        <end position="86"/>
    </location>
</feature>
<proteinExistence type="predicted"/>
<comment type="caution">
    <text evidence="11">The sequence shown here is derived from an EMBL/GenBank/DDBJ whole genome shotgun (WGS) entry which is preliminary data.</text>
</comment>
<feature type="disulfide bond" evidence="9">
    <location>
        <begin position="29"/>
        <end position="47"/>
    </location>
</feature>
<reference evidence="11 12" key="1">
    <citation type="journal article" date="2014" name="Genome Biol. Evol.">
        <title>The genome of the myxosporean Thelohanellus kitauei shows adaptations to nutrient acquisition within its fish host.</title>
        <authorList>
            <person name="Yang Y."/>
            <person name="Xiong J."/>
            <person name="Zhou Z."/>
            <person name="Huo F."/>
            <person name="Miao W."/>
            <person name="Ran C."/>
            <person name="Liu Y."/>
            <person name="Zhang J."/>
            <person name="Feng J."/>
            <person name="Wang M."/>
            <person name="Wang M."/>
            <person name="Wang L."/>
            <person name="Yao B."/>
        </authorList>
    </citation>
    <scope>NUCLEOTIDE SEQUENCE [LARGE SCALE GENOMIC DNA]</scope>
    <source>
        <strain evidence="11">Wuqing</strain>
    </source>
</reference>
<keyword evidence="3" id="KW-0677">Repeat</keyword>
<evidence type="ECO:0000256" key="4">
    <source>
        <dbReference type="ARBA" id="ARBA00022989"/>
    </source>
</evidence>
<feature type="disulfide bond" evidence="9">
    <location>
        <begin position="41"/>
        <end position="56"/>
    </location>
</feature>
<keyword evidence="11" id="KW-0449">Lipoprotein</keyword>
<dbReference type="SUPFAM" id="SSF57424">
    <property type="entry name" value="LDL receptor-like module"/>
    <property type="match status" value="2"/>
</dbReference>
<keyword evidence="7 11" id="KW-0675">Receptor</keyword>
<dbReference type="PROSITE" id="PS01209">
    <property type="entry name" value="LDLRA_1"/>
    <property type="match status" value="2"/>
</dbReference>
<keyword evidence="6 9" id="KW-1015">Disulfide bond</keyword>
<feature type="chain" id="PRO_5002152362" evidence="10">
    <location>
        <begin position="26"/>
        <end position="140"/>
    </location>
</feature>
<feature type="signal peptide" evidence="10">
    <location>
        <begin position="1"/>
        <end position="25"/>
    </location>
</feature>
<keyword evidence="8" id="KW-0325">Glycoprotein</keyword>
<dbReference type="InterPro" id="IPR002172">
    <property type="entry name" value="LDrepeatLR_classA_rpt"/>
</dbReference>
<dbReference type="Proteomes" id="UP000031668">
    <property type="component" value="Unassembled WGS sequence"/>
</dbReference>
<evidence type="ECO:0000256" key="1">
    <source>
        <dbReference type="ARBA" id="ARBA00004167"/>
    </source>
</evidence>
<dbReference type="Pfam" id="PF00057">
    <property type="entry name" value="Ldl_recept_a"/>
    <property type="match status" value="1"/>
</dbReference>
<dbReference type="PANTHER" id="PTHR22722">
    <property type="entry name" value="LOW-DENSITY LIPOPROTEIN RECEPTOR-RELATED PROTEIN 2-RELATED"/>
    <property type="match status" value="1"/>
</dbReference>
<dbReference type="CDD" id="cd00112">
    <property type="entry name" value="LDLa"/>
    <property type="match status" value="1"/>
</dbReference>
<dbReference type="InterPro" id="IPR036055">
    <property type="entry name" value="LDL_receptor-like_sf"/>
</dbReference>
<feature type="disulfide bond" evidence="9">
    <location>
        <begin position="22"/>
        <end position="34"/>
    </location>
</feature>
<accession>A0A0C2MHA9</accession>
<evidence type="ECO:0000256" key="10">
    <source>
        <dbReference type="SAM" id="SignalP"/>
    </source>
</evidence>
<keyword evidence="10" id="KW-0732">Signal</keyword>
<evidence type="ECO:0000256" key="9">
    <source>
        <dbReference type="PROSITE-ProRule" id="PRU00124"/>
    </source>
</evidence>
<keyword evidence="2" id="KW-0812">Transmembrane</keyword>
<dbReference type="EMBL" id="JWZT01005387">
    <property type="protein sequence ID" value="KII61041.1"/>
    <property type="molecule type" value="Genomic_DNA"/>
</dbReference>
<name>A0A0C2MHA9_THEKT</name>
<keyword evidence="12" id="KW-1185">Reference proteome</keyword>
<evidence type="ECO:0000256" key="7">
    <source>
        <dbReference type="ARBA" id="ARBA00023170"/>
    </source>
</evidence>
<sequence length="140" mass="15746">MALMSLIATAVFFDFIIVIPKCGQGMYECIDQMCINSTKVCDGKKDCSDSSDEYNCLEKRCADYGAHCDDGACLYPHQMCDDVYHCNDFSDERACHAREFDSPKLNCLIECDSKCVEVNKICDHFSDCSDSLDEQECGIH</sequence>
<keyword evidence="5" id="KW-0472">Membrane</keyword>
<dbReference type="PRINTS" id="PR00261">
    <property type="entry name" value="LDLRECEPTOR"/>
</dbReference>
<protein>
    <submittedName>
        <fullName evidence="11">Low-density lipoprotein receptor-related protein 4</fullName>
    </submittedName>
</protein>
<dbReference type="GO" id="GO:0005886">
    <property type="term" value="C:plasma membrane"/>
    <property type="evidence" value="ECO:0007669"/>
    <property type="project" value="TreeGrafter"/>
</dbReference>
<keyword evidence="4" id="KW-1133">Transmembrane helix</keyword>
<organism evidence="11 12">
    <name type="scientific">Thelohanellus kitauei</name>
    <name type="common">Myxosporean</name>
    <dbReference type="NCBI Taxonomy" id="669202"/>
    <lineage>
        <taxon>Eukaryota</taxon>
        <taxon>Metazoa</taxon>
        <taxon>Cnidaria</taxon>
        <taxon>Myxozoa</taxon>
        <taxon>Myxosporea</taxon>
        <taxon>Bivalvulida</taxon>
        <taxon>Platysporina</taxon>
        <taxon>Myxobolidae</taxon>
        <taxon>Thelohanellus</taxon>
    </lineage>
</organism>
<evidence type="ECO:0000313" key="12">
    <source>
        <dbReference type="Proteomes" id="UP000031668"/>
    </source>
</evidence>
<evidence type="ECO:0000313" key="11">
    <source>
        <dbReference type="EMBL" id="KII61041.1"/>
    </source>
</evidence>
<dbReference type="FunFam" id="4.10.400.10:FF:000105">
    <property type="entry name" value="Lipophorin receptor 1, isoform K"/>
    <property type="match status" value="1"/>
</dbReference>
<dbReference type="PROSITE" id="PS50068">
    <property type="entry name" value="LDLRA_2"/>
    <property type="match status" value="3"/>
</dbReference>
<feature type="disulfide bond" evidence="9">
    <location>
        <begin position="80"/>
        <end position="95"/>
    </location>
</feature>
<feature type="disulfide bond" evidence="9">
    <location>
        <begin position="122"/>
        <end position="137"/>
    </location>
</feature>
<evidence type="ECO:0000256" key="2">
    <source>
        <dbReference type="ARBA" id="ARBA00022692"/>
    </source>
</evidence>
<evidence type="ECO:0000256" key="3">
    <source>
        <dbReference type="ARBA" id="ARBA00022737"/>
    </source>
</evidence>
<evidence type="ECO:0000256" key="5">
    <source>
        <dbReference type="ARBA" id="ARBA00023136"/>
    </source>
</evidence>
<dbReference type="InterPro" id="IPR023415">
    <property type="entry name" value="LDLR_class-A_CS"/>
</dbReference>